<sequence>MATSTCYYESIEICHLSKKTIFHNLPCRELTYSMLYKLDEFASNIDKEVSEIPHFAWGDIDMVFFAFCVSKRYYTMCFCFKRKSVVIIDACKDGEDNDLRFTYGSIPETLVRIQTTTHSTTK</sequence>
<accession>A0A8X8VUT4</accession>
<organism evidence="1">
    <name type="scientific">Salvia splendens</name>
    <name type="common">Scarlet sage</name>
    <dbReference type="NCBI Taxonomy" id="180675"/>
    <lineage>
        <taxon>Eukaryota</taxon>
        <taxon>Viridiplantae</taxon>
        <taxon>Streptophyta</taxon>
        <taxon>Embryophyta</taxon>
        <taxon>Tracheophyta</taxon>
        <taxon>Spermatophyta</taxon>
        <taxon>Magnoliopsida</taxon>
        <taxon>eudicotyledons</taxon>
        <taxon>Gunneridae</taxon>
        <taxon>Pentapetalae</taxon>
        <taxon>asterids</taxon>
        <taxon>lamiids</taxon>
        <taxon>Lamiales</taxon>
        <taxon>Lamiaceae</taxon>
        <taxon>Nepetoideae</taxon>
        <taxon>Mentheae</taxon>
        <taxon>Salviinae</taxon>
        <taxon>Salvia</taxon>
        <taxon>Salvia subgen. Calosphace</taxon>
        <taxon>core Calosphace</taxon>
    </lineage>
</organism>
<reference evidence="1" key="2">
    <citation type="submission" date="2020-08" db="EMBL/GenBank/DDBJ databases">
        <title>Plant Genome Project.</title>
        <authorList>
            <person name="Zhang R.-G."/>
        </authorList>
    </citation>
    <scope>NUCLEOTIDE SEQUENCE</scope>
    <source>
        <strain evidence="1">Huo1</strain>
        <tissue evidence="1">Leaf</tissue>
    </source>
</reference>
<keyword evidence="2" id="KW-1185">Reference proteome</keyword>
<gene>
    <name evidence="1" type="ORF">SASPL_157512</name>
</gene>
<evidence type="ECO:0000313" key="2">
    <source>
        <dbReference type="Proteomes" id="UP000298416"/>
    </source>
</evidence>
<name>A0A8X8VUT4_SALSN</name>
<evidence type="ECO:0000313" key="1">
    <source>
        <dbReference type="EMBL" id="KAG6382778.1"/>
    </source>
</evidence>
<dbReference type="Proteomes" id="UP000298416">
    <property type="component" value="Unassembled WGS sequence"/>
</dbReference>
<comment type="caution">
    <text evidence="1">The sequence shown here is derived from an EMBL/GenBank/DDBJ whole genome shotgun (WGS) entry which is preliminary data.</text>
</comment>
<proteinExistence type="predicted"/>
<dbReference type="EMBL" id="PNBA02000907">
    <property type="protein sequence ID" value="KAG6382778.1"/>
    <property type="molecule type" value="Genomic_DNA"/>
</dbReference>
<dbReference type="AlphaFoldDB" id="A0A8X8VUT4"/>
<protein>
    <submittedName>
        <fullName evidence="1">Uncharacterized protein</fullName>
    </submittedName>
</protein>
<reference evidence="1" key="1">
    <citation type="submission" date="2018-01" db="EMBL/GenBank/DDBJ databases">
        <authorList>
            <person name="Mao J.F."/>
        </authorList>
    </citation>
    <scope>NUCLEOTIDE SEQUENCE</scope>
    <source>
        <strain evidence="1">Huo1</strain>
        <tissue evidence="1">Leaf</tissue>
    </source>
</reference>